<evidence type="ECO:0000259" key="4">
    <source>
        <dbReference type="Pfam" id="PF00251"/>
    </source>
</evidence>
<dbReference type="PANTHER" id="PTHR42800">
    <property type="entry name" value="EXOINULINASE INUD (AFU_ORTHOLOGUE AFUA_5G00480)"/>
    <property type="match status" value="1"/>
</dbReference>
<dbReference type="Gene3D" id="2.115.10.20">
    <property type="entry name" value="Glycosyl hydrolase domain, family 43"/>
    <property type="match status" value="1"/>
</dbReference>
<organism evidence="5 6">
    <name type="scientific">Acrocarpospora corrugata</name>
    <dbReference type="NCBI Taxonomy" id="35763"/>
    <lineage>
        <taxon>Bacteria</taxon>
        <taxon>Bacillati</taxon>
        <taxon>Actinomycetota</taxon>
        <taxon>Actinomycetes</taxon>
        <taxon>Streptosporangiales</taxon>
        <taxon>Streptosporangiaceae</taxon>
        <taxon>Acrocarpospora</taxon>
    </lineage>
</organism>
<dbReference type="Gene3D" id="2.60.120.560">
    <property type="entry name" value="Exo-inulinase, domain 1"/>
    <property type="match status" value="1"/>
</dbReference>
<sequence length="435" mass="48063">MYDEHNRGQFHFSARRGWINDPNAPLWYDGVYHLYFQHNPDGLAWGNLHWGHATSPDLVHWTEQPIALRPDLHPGNLYSGGGVVDTENVSGLRSGDHAPILLYSGTDGVTLFYSTDGGYTFHTYDNGRSVAVPEGKSRDPKVFRHEPTGRWCMVIWSDHSGYGVDFFTSPNFLDWTFASRYPAAWLYECPDLIPLPLDGNLNWVLNGASGEYVVGDFDGRAFTTAHPEPQRFNHGTNHPGGDYYAGLTFANLPDDRAISIAWQGGNAGSVWTGNLTFPVQFRLRVVDGVPKVLSTPIAELDDLRETTLTWADVRLDTDRTLTGAAVCTVEAEFHIEEGTTRVGFRVGPREVAYDTATATLDGVPMPPDGDTVKIQLLVDRGQLEIFGNDGLVYKSLNADLGGDRLDVFADGGAHLVKLVFSPLHSIWQTGQRSIS</sequence>
<protein>
    <recommendedName>
        <fullName evidence="4">Glycosyl hydrolase family 32 N-terminal domain-containing protein</fullName>
    </recommendedName>
</protein>
<feature type="domain" description="Glycosyl hydrolase family 32 N-terminal" evidence="4">
    <location>
        <begin position="11"/>
        <end position="283"/>
    </location>
</feature>
<dbReference type="SMART" id="SM00640">
    <property type="entry name" value="Glyco_32"/>
    <property type="match status" value="1"/>
</dbReference>
<dbReference type="GO" id="GO:0005987">
    <property type="term" value="P:sucrose catabolic process"/>
    <property type="evidence" value="ECO:0007669"/>
    <property type="project" value="TreeGrafter"/>
</dbReference>
<dbReference type="InterPro" id="IPR001362">
    <property type="entry name" value="Glyco_hydro_32"/>
</dbReference>
<keyword evidence="6" id="KW-1185">Reference proteome</keyword>
<dbReference type="GO" id="GO:0005737">
    <property type="term" value="C:cytoplasm"/>
    <property type="evidence" value="ECO:0007669"/>
    <property type="project" value="TreeGrafter"/>
</dbReference>
<dbReference type="AlphaFoldDB" id="A0A5M3WBN0"/>
<dbReference type="PANTHER" id="PTHR42800:SF1">
    <property type="entry name" value="EXOINULINASE INUD (AFU_ORTHOLOGUE AFUA_5G00480)"/>
    <property type="match status" value="1"/>
</dbReference>
<accession>A0A5M3WBN0</accession>
<evidence type="ECO:0000313" key="5">
    <source>
        <dbReference type="EMBL" id="GES04461.1"/>
    </source>
</evidence>
<proteinExistence type="inferred from homology"/>
<dbReference type="RefSeq" id="WP_170317178.1">
    <property type="nucleotide sequence ID" value="NZ_BAAABN010000083.1"/>
</dbReference>
<dbReference type="EMBL" id="BLAD01000082">
    <property type="protein sequence ID" value="GES04461.1"/>
    <property type="molecule type" value="Genomic_DNA"/>
</dbReference>
<dbReference type="SUPFAM" id="SSF75005">
    <property type="entry name" value="Arabinanase/levansucrase/invertase"/>
    <property type="match status" value="1"/>
</dbReference>
<comment type="similarity">
    <text evidence="1">Belongs to the glycosyl hydrolase 32 family.</text>
</comment>
<dbReference type="InterPro" id="IPR013148">
    <property type="entry name" value="Glyco_hydro_32_N"/>
</dbReference>
<keyword evidence="2" id="KW-0378">Hydrolase</keyword>
<evidence type="ECO:0000256" key="2">
    <source>
        <dbReference type="ARBA" id="ARBA00022801"/>
    </source>
</evidence>
<keyword evidence="3" id="KW-0326">Glycosidase</keyword>
<dbReference type="InterPro" id="IPR023296">
    <property type="entry name" value="Glyco_hydro_beta-prop_sf"/>
</dbReference>
<dbReference type="GO" id="GO:0004575">
    <property type="term" value="F:sucrose alpha-glucosidase activity"/>
    <property type="evidence" value="ECO:0007669"/>
    <property type="project" value="TreeGrafter"/>
</dbReference>
<dbReference type="SUPFAM" id="SSF49899">
    <property type="entry name" value="Concanavalin A-like lectins/glucanases"/>
    <property type="match status" value="1"/>
</dbReference>
<evidence type="ECO:0000313" key="6">
    <source>
        <dbReference type="Proteomes" id="UP000334990"/>
    </source>
</evidence>
<comment type="caution">
    <text evidence="5">The sequence shown here is derived from an EMBL/GenBank/DDBJ whole genome shotgun (WGS) entry which is preliminary data.</text>
</comment>
<reference evidence="5 6" key="1">
    <citation type="submission" date="2019-10" db="EMBL/GenBank/DDBJ databases">
        <title>Whole genome shotgun sequence of Acrocarpospora corrugata NBRC 13972.</title>
        <authorList>
            <person name="Ichikawa N."/>
            <person name="Kimura A."/>
            <person name="Kitahashi Y."/>
            <person name="Komaki H."/>
            <person name="Oguchi A."/>
        </authorList>
    </citation>
    <scope>NUCLEOTIDE SEQUENCE [LARGE SCALE GENOMIC DNA]</scope>
    <source>
        <strain evidence="5 6">NBRC 13972</strain>
    </source>
</reference>
<dbReference type="Proteomes" id="UP000334990">
    <property type="component" value="Unassembled WGS sequence"/>
</dbReference>
<evidence type="ECO:0000256" key="3">
    <source>
        <dbReference type="ARBA" id="ARBA00023295"/>
    </source>
</evidence>
<gene>
    <name evidence="5" type="ORF">Acor_65290</name>
</gene>
<dbReference type="Pfam" id="PF00251">
    <property type="entry name" value="Glyco_hydro_32N"/>
    <property type="match status" value="1"/>
</dbReference>
<dbReference type="CDD" id="cd18622">
    <property type="entry name" value="GH32_Inu-like"/>
    <property type="match status" value="1"/>
</dbReference>
<name>A0A5M3WBN0_9ACTN</name>
<dbReference type="InterPro" id="IPR013320">
    <property type="entry name" value="ConA-like_dom_sf"/>
</dbReference>
<evidence type="ECO:0000256" key="1">
    <source>
        <dbReference type="ARBA" id="ARBA00009902"/>
    </source>
</evidence>